<name>A0A0E0H211_ORYNI</name>
<evidence type="ECO:0000313" key="4">
    <source>
        <dbReference type="Proteomes" id="UP000006591"/>
    </source>
</evidence>
<reference evidence="3" key="1">
    <citation type="submission" date="2015-04" db="UniProtKB">
        <authorList>
            <consortium name="EnsemblPlants"/>
        </authorList>
    </citation>
    <scope>IDENTIFICATION</scope>
    <source>
        <strain evidence="3">SL10</strain>
    </source>
</reference>
<proteinExistence type="predicted"/>
<sequence length="141" mass="15522">MTRGLTMASALLCVCAKPPTAKRRQGYRLRGERTTARRDEEQTSAERARARHGDRRARRAMGLGRTPAIYQARCWGSLGDAGQARPVRPMPRKRPVPYRCQRNGAVCCVLGSERGPCHDAIRDSGALGKSLTQPPQNIGLI</sequence>
<protein>
    <recommendedName>
        <fullName evidence="5">Secreted protein</fullName>
    </recommendedName>
</protein>
<keyword evidence="2" id="KW-0732">Signal</keyword>
<accession>A0A0E0H211</accession>
<reference evidence="3" key="2">
    <citation type="submission" date="2018-04" db="EMBL/GenBank/DDBJ databases">
        <title>OnivRS2 (Oryza nivara Reference Sequence Version 2).</title>
        <authorList>
            <person name="Zhang J."/>
            <person name="Kudrna D."/>
            <person name="Lee S."/>
            <person name="Talag J."/>
            <person name="Rajasekar S."/>
            <person name="Welchert J."/>
            <person name="Hsing Y.-I."/>
            <person name="Wing R.A."/>
        </authorList>
    </citation>
    <scope>NUCLEOTIDE SEQUENCE [LARGE SCALE GENOMIC DNA]</scope>
    <source>
        <strain evidence="3">SL10</strain>
    </source>
</reference>
<feature type="region of interest" description="Disordered" evidence="1">
    <location>
        <begin position="24"/>
        <end position="62"/>
    </location>
</feature>
<keyword evidence="4" id="KW-1185">Reference proteome</keyword>
<feature type="signal peptide" evidence="2">
    <location>
        <begin position="1"/>
        <end position="16"/>
    </location>
</feature>
<dbReference type="HOGENOM" id="CLU_1920380_0_0_1"/>
<organism evidence="3">
    <name type="scientific">Oryza nivara</name>
    <name type="common">Indian wild rice</name>
    <name type="synonym">Oryza sativa f. spontanea</name>
    <dbReference type="NCBI Taxonomy" id="4536"/>
    <lineage>
        <taxon>Eukaryota</taxon>
        <taxon>Viridiplantae</taxon>
        <taxon>Streptophyta</taxon>
        <taxon>Embryophyta</taxon>
        <taxon>Tracheophyta</taxon>
        <taxon>Spermatophyta</taxon>
        <taxon>Magnoliopsida</taxon>
        <taxon>Liliopsida</taxon>
        <taxon>Poales</taxon>
        <taxon>Poaceae</taxon>
        <taxon>BOP clade</taxon>
        <taxon>Oryzoideae</taxon>
        <taxon>Oryzeae</taxon>
        <taxon>Oryzinae</taxon>
        <taxon>Oryza</taxon>
    </lineage>
</organism>
<evidence type="ECO:0000256" key="2">
    <source>
        <dbReference type="SAM" id="SignalP"/>
    </source>
</evidence>
<feature type="chain" id="PRO_5002361160" description="Secreted protein" evidence="2">
    <location>
        <begin position="17"/>
        <end position="141"/>
    </location>
</feature>
<evidence type="ECO:0000256" key="1">
    <source>
        <dbReference type="SAM" id="MobiDB-lite"/>
    </source>
</evidence>
<dbReference type="AlphaFoldDB" id="A0A0E0H211"/>
<feature type="compositionally biased region" description="Basic residues" evidence="1">
    <location>
        <begin position="49"/>
        <end position="59"/>
    </location>
</feature>
<dbReference type="EnsemblPlants" id="ONIVA04G13900.1">
    <property type="protein sequence ID" value="ONIVA04G13900.1"/>
    <property type="gene ID" value="ONIVA04G13900"/>
</dbReference>
<dbReference type="Gramene" id="ONIVA04G13900.1">
    <property type="protein sequence ID" value="ONIVA04G13900.1"/>
    <property type="gene ID" value="ONIVA04G13900"/>
</dbReference>
<evidence type="ECO:0008006" key="5">
    <source>
        <dbReference type="Google" id="ProtNLM"/>
    </source>
</evidence>
<feature type="compositionally biased region" description="Basic and acidic residues" evidence="1">
    <location>
        <begin position="29"/>
        <end position="48"/>
    </location>
</feature>
<dbReference type="Proteomes" id="UP000006591">
    <property type="component" value="Chromosome 4"/>
</dbReference>
<evidence type="ECO:0000313" key="3">
    <source>
        <dbReference type="EnsemblPlants" id="ONIVA04G13900.1"/>
    </source>
</evidence>